<dbReference type="InterPro" id="IPR050553">
    <property type="entry name" value="Thioredoxin_ResA/DsbE_sf"/>
</dbReference>
<comment type="caution">
    <text evidence="2">The sequence shown here is derived from an EMBL/GenBank/DDBJ whole genome shotgun (WGS) entry which is preliminary data.</text>
</comment>
<keyword evidence="3" id="KW-1185">Reference proteome</keyword>
<dbReference type="RefSeq" id="WP_209810144.1">
    <property type="nucleotide sequence ID" value="NZ_JAGGKT010000005.1"/>
</dbReference>
<protein>
    <submittedName>
        <fullName evidence="2">Thioredoxin-related protein</fullName>
    </submittedName>
</protein>
<dbReference type="InterPro" id="IPR013740">
    <property type="entry name" value="Redoxin"/>
</dbReference>
<evidence type="ECO:0000313" key="2">
    <source>
        <dbReference type="EMBL" id="MBP1932074.1"/>
    </source>
</evidence>
<organism evidence="2 3">
    <name type="scientific">Ammoniphilus resinae</name>
    <dbReference type="NCBI Taxonomy" id="861532"/>
    <lineage>
        <taxon>Bacteria</taxon>
        <taxon>Bacillati</taxon>
        <taxon>Bacillota</taxon>
        <taxon>Bacilli</taxon>
        <taxon>Bacillales</taxon>
        <taxon>Paenibacillaceae</taxon>
        <taxon>Aneurinibacillus group</taxon>
        <taxon>Ammoniphilus</taxon>
    </lineage>
</organism>
<dbReference type="SUPFAM" id="SSF52833">
    <property type="entry name" value="Thioredoxin-like"/>
    <property type="match status" value="1"/>
</dbReference>
<feature type="domain" description="Redoxin" evidence="1">
    <location>
        <begin position="36"/>
        <end position="147"/>
    </location>
</feature>
<dbReference type="Pfam" id="PF08534">
    <property type="entry name" value="Redoxin"/>
    <property type="match status" value="1"/>
</dbReference>
<accession>A0ABS4GP78</accession>
<reference evidence="2 3" key="1">
    <citation type="submission" date="2021-03" db="EMBL/GenBank/DDBJ databases">
        <title>Genomic Encyclopedia of Type Strains, Phase IV (KMG-IV): sequencing the most valuable type-strain genomes for metagenomic binning, comparative biology and taxonomic classification.</title>
        <authorList>
            <person name="Goeker M."/>
        </authorList>
    </citation>
    <scope>NUCLEOTIDE SEQUENCE [LARGE SCALE GENOMIC DNA]</scope>
    <source>
        <strain evidence="2 3">DSM 24738</strain>
    </source>
</reference>
<dbReference type="Gene3D" id="3.40.30.10">
    <property type="entry name" value="Glutaredoxin"/>
    <property type="match status" value="1"/>
</dbReference>
<dbReference type="Proteomes" id="UP001519343">
    <property type="component" value="Unassembled WGS sequence"/>
</dbReference>
<name>A0ABS4GP78_9BACL</name>
<dbReference type="PANTHER" id="PTHR42852:SF13">
    <property type="entry name" value="PROTEIN DIPZ"/>
    <property type="match status" value="1"/>
</dbReference>
<evidence type="ECO:0000313" key="3">
    <source>
        <dbReference type="Proteomes" id="UP001519343"/>
    </source>
</evidence>
<dbReference type="EMBL" id="JAGGKT010000005">
    <property type="protein sequence ID" value="MBP1932074.1"/>
    <property type="molecule type" value="Genomic_DNA"/>
</dbReference>
<evidence type="ECO:0000259" key="1">
    <source>
        <dbReference type="Pfam" id="PF08534"/>
    </source>
</evidence>
<proteinExistence type="predicted"/>
<gene>
    <name evidence="2" type="ORF">J2Z37_002075</name>
</gene>
<sequence>MKKGLNIAILLVFLVWAGYFVYANFFYGGIGNGTKDLTTIDSLENGQAVNLNDYLGKKKLILQFVAVPCDCCSYTIPFMKEIAEEQDEIQLITVVFSGKENKIAEKFAEYEMNYPWGLDLDRSIANHYGATTSPTFVFFDEKGNLLGSYPYVVANKESLLNNYQGYYNDYYQKKGSEKL</sequence>
<dbReference type="InterPro" id="IPR036249">
    <property type="entry name" value="Thioredoxin-like_sf"/>
</dbReference>
<dbReference type="PANTHER" id="PTHR42852">
    <property type="entry name" value="THIOL:DISULFIDE INTERCHANGE PROTEIN DSBE"/>
    <property type="match status" value="1"/>
</dbReference>